<protein>
    <recommendedName>
        <fullName evidence="5">Piwi domain-containing protein</fullName>
    </recommendedName>
</protein>
<dbReference type="RefSeq" id="XP_009544543.1">
    <property type="nucleotide sequence ID" value="XM_009546248.1"/>
</dbReference>
<dbReference type="Pfam" id="PF08699">
    <property type="entry name" value="ArgoL1"/>
    <property type="match status" value="1"/>
</dbReference>
<reference evidence="3 4" key="1">
    <citation type="journal article" date="2012" name="New Phytol.">
        <title>Insight into trade-off between wood decay and parasitism from the genome of a fungal forest pathogen.</title>
        <authorList>
            <person name="Olson A."/>
            <person name="Aerts A."/>
            <person name="Asiegbu F."/>
            <person name="Belbahri L."/>
            <person name="Bouzid O."/>
            <person name="Broberg A."/>
            <person name="Canback B."/>
            <person name="Coutinho P.M."/>
            <person name="Cullen D."/>
            <person name="Dalman K."/>
            <person name="Deflorio G."/>
            <person name="van Diepen L.T."/>
            <person name="Dunand C."/>
            <person name="Duplessis S."/>
            <person name="Durling M."/>
            <person name="Gonthier P."/>
            <person name="Grimwood J."/>
            <person name="Fossdal C.G."/>
            <person name="Hansson D."/>
            <person name="Henrissat B."/>
            <person name="Hietala A."/>
            <person name="Himmelstrand K."/>
            <person name="Hoffmeister D."/>
            <person name="Hogberg N."/>
            <person name="James T.Y."/>
            <person name="Karlsson M."/>
            <person name="Kohler A."/>
            <person name="Kues U."/>
            <person name="Lee Y.H."/>
            <person name="Lin Y.C."/>
            <person name="Lind M."/>
            <person name="Lindquist E."/>
            <person name="Lombard V."/>
            <person name="Lucas S."/>
            <person name="Lunden K."/>
            <person name="Morin E."/>
            <person name="Murat C."/>
            <person name="Park J."/>
            <person name="Raffaello T."/>
            <person name="Rouze P."/>
            <person name="Salamov A."/>
            <person name="Schmutz J."/>
            <person name="Solheim H."/>
            <person name="Stahlberg J."/>
            <person name="Velez H."/>
            <person name="de Vries R.P."/>
            <person name="Wiebenga A."/>
            <person name="Woodward S."/>
            <person name="Yakovlev I."/>
            <person name="Garbelotto M."/>
            <person name="Martin F."/>
            <person name="Grigoriev I.V."/>
            <person name="Stenlid J."/>
        </authorList>
    </citation>
    <scope>NUCLEOTIDE SEQUENCE [LARGE SCALE GENOMIC DNA]</scope>
    <source>
        <strain evidence="3 4">TC 32-1</strain>
    </source>
</reference>
<dbReference type="AlphaFoldDB" id="W4KGF5"/>
<dbReference type="InterPro" id="IPR032474">
    <property type="entry name" value="Argonaute_N"/>
</dbReference>
<dbReference type="PROSITE" id="PS50822">
    <property type="entry name" value="PIWI"/>
    <property type="match status" value="1"/>
</dbReference>
<dbReference type="Pfam" id="PF16486">
    <property type="entry name" value="ArgoN"/>
    <property type="match status" value="1"/>
</dbReference>
<dbReference type="PANTHER" id="PTHR22891">
    <property type="entry name" value="EUKARYOTIC TRANSLATION INITIATION FACTOR 2C"/>
    <property type="match status" value="1"/>
</dbReference>
<dbReference type="Gene3D" id="3.30.420.10">
    <property type="entry name" value="Ribonuclease H-like superfamily/Ribonuclease H"/>
    <property type="match status" value="1"/>
</dbReference>
<dbReference type="InterPro" id="IPR014811">
    <property type="entry name" value="ArgoL1"/>
</dbReference>
<dbReference type="InterPro" id="IPR003165">
    <property type="entry name" value="Piwi"/>
</dbReference>
<accession>W4KGF5</accession>
<dbReference type="GO" id="GO:0003723">
    <property type="term" value="F:RNA binding"/>
    <property type="evidence" value="ECO:0007669"/>
    <property type="project" value="InterPro"/>
</dbReference>
<dbReference type="Pfam" id="PF16488">
    <property type="entry name" value="ArgoL2"/>
    <property type="match status" value="1"/>
</dbReference>
<dbReference type="CDD" id="cd04657">
    <property type="entry name" value="Piwi_ago-like"/>
    <property type="match status" value="1"/>
</dbReference>
<evidence type="ECO:0008006" key="5">
    <source>
        <dbReference type="Google" id="ProtNLM"/>
    </source>
</evidence>
<dbReference type="STRING" id="747525.W4KGF5"/>
<evidence type="ECO:0000313" key="4">
    <source>
        <dbReference type="Proteomes" id="UP000030671"/>
    </source>
</evidence>
<dbReference type="Pfam" id="PF02170">
    <property type="entry name" value="PAZ"/>
    <property type="match status" value="1"/>
</dbReference>
<dbReference type="eggNOG" id="KOG1041">
    <property type="taxonomic scope" value="Eukaryota"/>
</dbReference>
<dbReference type="EMBL" id="KI925456">
    <property type="protein sequence ID" value="ETW84922.1"/>
    <property type="molecule type" value="Genomic_DNA"/>
</dbReference>
<evidence type="ECO:0000259" key="2">
    <source>
        <dbReference type="PROSITE" id="PS50822"/>
    </source>
</evidence>
<name>W4KGF5_HETIT</name>
<dbReference type="KEGG" id="hir:HETIRDRAFT_314333"/>
<dbReference type="Gene3D" id="3.40.50.2300">
    <property type="match status" value="1"/>
</dbReference>
<dbReference type="CDD" id="cd02846">
    <property type="entry name" value="PAZ_argonaute_like"/>
    <property type="match status" value="1"/>
</dbReference>
<dbReference type="FunCoup" id="W4KGF5">
    <property type="interactions" value="231"/>
</dbReference>
<gene>
    <name evidence="3" type="ORF">HETIRDRAFT_314333</name>
</gene>
<dbReference type="Pfam" id="PF02171">
    <property type="entry name" value="Piwi"/>
    <property type="match status" value="1"/>
</dbReference>
<evidence type="ECO:0000313" key="3">
    <source>
        <dbReference type="EMBL" id="ETW84922.1"/>
    </source>
</evidence>
<dbReference type="HOGENOM" id="CLU_004544_4_3_1"/>
<dbReference type="InParanoid" id="W4KGF5"/>
<dbReference type="InterPro" id="IPR012337">
    <property type="entry name" value="RNaseH-like_sf"/>
</dbReference>
<proteinExistence type="predicted"/>
<dbReference type="InterPro" id="IPR045246">
    <property type="entry name" value="Piwi_ago-like"/>
</dbReference>
<organism evidence="3 4">
    <name type="scientific">Heterobasidion irregulare (strain TC 32-1)</name>
    <dbReference type="NCBI Taxonomy" id="747525"/>
    <lineage>
        <taxon>Eukaryota</taxon>
        <taxon>Fungi</taxon>
        <taxon>Dikarya</taxon>
        <taxon>Basidiomycota</taxon>
        <taxon>Agaricomycotina</taxon>
        <taxon>Agaricomycetes</taxon>
        <taxon>Russulales</taxon>
        <taxon>Bondarzewiaceae</taxon>
        <taxon>Heterobasidion</taxon>
        <taxon>Heterobasidion annosum species complex</taxon>
    </lineage>
</organism>
<dbReference type="Proteomes" id="UP000030671">
    <property type="component" value="Unassembled WGS sequence"/>
</dbReference>
<sequence>MLVESDSSSLPPAPVEAVGVKRPNLSGNRGKYIIVSTNFFEITIPQCLIHQYDVISPSGDKLPLRRSFDIIRKLQHEVEPDIFSRRGVYDGRNNFFTTQKLEFGKSAEVRLCPYFFVHTIAVQRRGPKVYKVRLVHVAVINPEVLSRFVNGQQSNEERVLTSAVTALNTVVRMVPNSCYPFNSRCFYTDEEVRPIGGGIDLWRGYFQSVRPGIGRMLINIDISTAAMYKHGRLIDLCLDFLGIPAGNVVALAPTRGFPFREQIRLTHFLRGLMVTMPYRQRSFRIAKLSRRGACDETFQLDGKETTVAEYFKDHHNHPLMYPEVICAVLPRGDVIPLEMCDVPAGQFMKRQIPKDKKRDFLAFSMMKPGQRLASIRNGFNTLKYGDSEYLTDFGMNVIPEELRVNARIIDPPTLKYGEQGRQKSICSSSGSVLCHYMSNNRIDKHVYEGCSTIDQWIVVIYERRARFNPPRLEGMIRGLVSGCESIGLSINPYPFYVKWENGQGNIGKAHRSSNLHLSICKDGRPDLVVVILPGDGQDDLYAHVKFFGDVKDGVMTQCMLSTKCTAASRQYFVNVALKINAKLGGINVIPDPAHVSMLTDPVHPTIVMGADVTHPRPGVQHRPSFAAVVANIDSHNAKYVARMEVQDPNVEMIQGLEDMSKAISIISMYIRRNNMAPKRLIFYRDGVSEGEFRQVLEKGKHWLYACQALGIAPKITLVVVGKRHHARFFPTDTKNKDKSDNCRAGTVIDTGVVNPLEFNFYLQSHAGIIGTSRSAHYNVLYDENQFTADGLQELSYALCHVYSRATRSVSIPAPVYYANTVCARAQYHYDPQVRMGLSLSETGESEEEGFDLEAFKKGFLPLHERMMGSMYFS</sequence>
<dbReference type="InterPro" id="IPR036397">
    <property type="entry name" value="RNaseH_sf"/>
</dbReference>
<dbReference type="InterPro" id="IPR003100">
    <property type="entry name" value="PAZ_dom"/>
</dbReference>
<dbReference type="OrthoDB" id="10252740at2759"/>
<dbReference type="GeneID" id="20670114"/>
<dbReference type="InterPro" id="IPR032472">
    <property type="entry name" value="ArgoL2"/>
</dbReference>
<keyword evidence="4" id="KW-1185">Reference proteome</keyword>
<dbReference type="SMART" id="SM01163">
    <property type="entry name" value="DUF1785"/>
    <property type="match status" value="1"/>
</dbReference>
<feature type="domain" description="Piwi" evidence="2">
    <location>
        <begin position="527"/>
        <end position="830"/>
    </location>
</feature>
<dbReference type="InterPro" id="IPR036085">
    <property type="entry name" value="PAZ_dom_sf"/>
</dbReference>
<dbReference type="Gene3D" id="2.170.260.10">
    <property type="entry name" value="paz domain"/>
    <property type="match status" value="1"/>
</dbReference>
<evidence type="ECO:0000259" key="1">
    <source>
        <dbReference type="PROSITE" id="PS50821"/>
    </source>
</evidence>
<feature type="domain" description="PAZ" evidence="1">
    <location>
        <begin position="232"/>
        <end position="344"/>
    </location>
</feature>
<dbReference type="SUPFAM" id="SSF53098">
    <property type="entry name" value="Ribonuclease H-like"/>
    <property type="match status" value="1"/>
</dbReference>
<dbReference type="PROSITE" id="PS50821">
    <property type="entry name" value="PAZ"/>
    <property type="match status" value="1"/>
</dbReference>
<dbReference type="SUPFAM" id="SSF101690">
    <property type="entry name" value="PAZ domain"/>
    <property type="match status" value="1"/>
</dbReference>
<dbReference type="SMART" id="SM00950">
    <property type="entry name" value="Piwi"/>
    <property type="match status" value="1"/>
</dbReference>